<comment type="caution">
    <text evidence="2">The sequence shown here is derived from an EMBL/GenBank/DDBJ whole genome shotgun (WGS) entry which is preliminary data.</text>
</comment>
<dbReference type="OrthoDB" id="267048at2759"/>
<dbReference type="Gene3D" id="1.25.40.10">
    <property type="entry name" value="Tetratricopeptide repeat domain"/>
    <property type="match status" value="1"/>
</dbReference>
<evidence type="ECO:0000256" key="1">
    <source>
        <dbReference type="ARBA" id="ARBA00022737"/>
    </source>
</evidence>
<proteinExistence type="predicted"/>
<sequence length="361" mass="39701">MWMFTTGTSVVMAPWLAWDKLRCRHRGFAAALAVLYLGALRQQPCGFGVRRQGQSPLRLVREQAGIQQHVQVDTGKILLSKAGKLLLSKVTEAGARGDWQQIRRLFAGYGGSELPVFHAVLHHALNCGQLKEGAKVYDELCRKKVSKDAPTYSTAMKIFAELGQSDVVREIWDESRTACELDEFLAGARIVAAAREGDVKTAADVLDEMNRTGVPIDVGHVTTAIRACWEASGRNDNAAGFLFRLLDDLGLQPNIATYTCLVGAYKQASLRKVQAVVQQMKESSIQADMAFIETYLTTVLRKPKEEKWTLQELVATKLRTRSPERLAAARGALAEFRAAGISLTTLSARIGRALDILESAK</sequence>
<accession>A0A812P3Z0</accession>
<gene>
    <name evidence="2" type="primary">PPR4</name>
    <name evidence="2" type="ORF">SNAT2548_LOCUS17763</name>
</gene>
<dbReference type="PANTHER" id="PTHR47936">
    <property type="entry name" value="PPR_LONG DOMAIN-CONTAINING PROTEIN"/>
    <property type="match status" value="1"/>
</dbReference>
<protein>
    <submittedName>
        <fullName evidence="2">PPR4 protein</fullName>
    </submittedName>
</protein>
<dbReference type="AlphaFoldDB" id="A0A812P3Z0"/>
<dbReference type="Pfam" id="PF13812">
    <property type="entry name" value="PPR_3"/>
    <property type="match status" value="1"/>
</dbReference>
<evidence type="ECO:0000313" key="2">
    <source>
        <dbReference type="EMBL" id="CAE7339461.1"/>
    </source>
</evidence>
<organism evidence="2 3">
    <name type="scientific">Symbiodinium natans</name>
    <dbReference type="NCBI Taxonomy" id="878477"/>
    <lineage>
        <taxon>Eukaryota</taxon>
        <taxon>Sar</taxon>
        <taxon>Alveolata</taxon>
        <taxon>Dinophyceae</taxon>
        <taxon>Suessiales</taxon>
        <taxon>Symbiodiniaceae</taxon>
        <taxon>Symbiodinium</taxon>
    </lineage>
</organism>
<dbReference type="InterPro" id="IPR002885">
    <property type="entry name" value="PPR_rpt"/>
</dbReference>
<keyword evidence="3" id="KW-1185">Reference proteome</keyword>
<dbReference type="InterPro" id="IPR011990">
    <property type="entry name" value="TPR-like_helical_dom_sf"/>
</dbReference>
<keyword evidence="1" id="KW-0677">Repeat</keyword>
<dbReference type="PANTHER" id="PTHR47936:SF1">
    <property type="entry name" value="PENTATRICOPEPTIDE REPEAT-CONTAINING PROTEIN GUN1, CHLOROPLASTIC"/>
    <property type="match status" value="1"/>
</dbReference>
<dbReference type="EMBL" id="CAJNDS010002123">
    <property type="protein sequence ID" value="CAE7339461.1"/>
    <property type="molecule type" value="Genomic_DNA"/>
</dbReference>
<dbReference type="Proteomes" id="UP000604046">
    <property type="component" value="Unassembled WGS sequence"/>
</dbReference>
<name>A0A812P3Z0_9DINO</name>
<evidence type="ECO:0000313" key="3">
    <source>
        <dbReference type="Proteomes" id="UP000604046"/>
    </source>
</evidence>
<reference evidence="2" key="1">
    <citation type="submission" date="2021-02" db="EMBL/GenBank/DDBJ databases">
        <authorList>
            <person name="Dougan E. K."/>
            <person name="Rhodes N."/>
            <person name="Thang M."/>
            <person name="Chan C."/>
        </authorList>
    </citation>
    <scope>NUCLEOTIDE SEQUENCE</scope>
</reference>